<proteinExistence type="predicted"/>
<feature type="compositionally biased region" description="Low complexity" evidence="1">
    <location>
        <begin position="25"/>
        <end position="50"/>
    </location>
</feature>
<gene>
    <name evidence="2" type="ORF">CROQUDRAFT_662232</name>
</gene>
<accession>A0A9P6NAM7</accession>
<feature type="compositionally biased region" description="Low complexity" evidence="1">
    <location>
        <begin position="94"/>
        <end position="111"/>
    </location>
</feature>
<reference evidence="2" key="1">
    <citation type="submission" date="2013-11" db="EMBL/GenBank/DDBJ databases">
        <title>Genome sequence of the fusiform rust pathogen reveals effectors for host alternation and coevolution with pine.</title>
        <authorList>
            <consortium name="DOE Joint Genome Institute"/>
            <person name="Smith K."/>
            <person name="Pendleton A."/>
            <person name="Kubisiak T."/>
            <person name="Anderson C."/>
            <person name="Salamov A."/>
            <person name="Aerts A."/>
            <person name="Riley R."/>
            <person name="Clum A."/>
            <person name="Lindquist E."/>
            <person name="Ence D."/>
            <person name="Campbell M."/>
            <person name="Kronenberg Z."/>
            <person name="Feau N."/>
            <person name="Dhillon B."/>
            <person name="Hamelin R."/>
            <person name="Burleigh J."/>
            <person name="Smith J."/>
            <person name="Yandell M."/>
            <person name="Nelson C."/>
            <person name="Grigoriev I."/>
            <person name="Davis J."/>
        </authorList>
    </citation>
    <scope>NUCLEOTIDE SEQUENCE</scope>
    <source>
        <strain evidence="2">G11</strain>
    </source>
</reference>
<organism evidence="2 3">
    <name type="scientific">Cronartium quercuum f. sp. fusiforme G11</name>
    <dbReference type="NCBI Taxonomy" id="708437"/>
    <lineage>
        <taxon>Eukaryota</taxon>
        <taxon>Fungi</taxon>
        <taxon>Dikarya</taxon>
        <taxon>Basidiomycota</taxon>
        <taxon>Pucciniomycotina</taxon>
        <taxon>Pucciniomycetes</taxon>
        <taxon>Pucciniales</taxon>
        <taxon>Coleosporiaceae</taxon>
        <taxon>Cronartium</taxon>
    </lineage>
</organism>
<dbReference type="AlphaFoldDB" id="A0A9P6NAM7"/>
<evidence type="ECO:0000313" key="3">
    <source>
        <dbReference type="Proteomes" id="UP000886653"/>
    </source>
</evidence>
<dbReference type="Gene3D" id="1.10.472.10">
    <property type="entry name" value="Cyclin-like"/>
    <property type="match status" value="2"/>
</dbReference>
<protein>
    <submittedName>
        <fullName evidence="2">Uncharacterized protein</fullName>
    </submittedName>
</protein>
<name>A0A9P6NAM7_9BASI</name>
<evidence type="ECO:0000256" key="1">
    <source>
        <dbReference type="SAM" id="MobiDB-lite"/>
    </source>
</evidence>
<dbReference type="EMBL" id="MU167341">
    <property type="protein sequence ID" value="KAG0142679.1"/>
    <property type="molecule type" value="Genomic_DNA"/>
</dbReference>
<sequence length="587" mass="63925">MFSISSTQARNAPVPLSAVSHFAVSPPQSSSKSSSFTHPPSILSSDSNSSAHRQPSEFNFVPSVAPAGLIGPSAKIFVPRPRVFRILSAVRSASSPETSTGPTPSPSASTPVHQLTPPPSEPSWFVPSPVPGWSPGTAPSLALIHLLAARPGCNIAIKNAKRILLTPTRVPTLSLGIQLDLLAFAYNSFPSFISGPSVPESSSAPSVLEADSAHSHLAVSCYGSEQAEVPPVSDNQHASEVAQEVPLQPSPTPFDQPHSSALPSSNTVPSFFDPDVLFPFSPPSLTGSPIDCSLVRELSWEDWARQRVRQMVSKEPPLNHRPSSLPPQIQLEAIRWLLEFDPMLERYPAVGPHTRYRAISLFSSLWTARVLPRRILIEEAKAVAKRTAVAALMLANKADVDVFRPLFVVSLKVWASRVSGWVDLDPTSLANFERMILQELDYRTTEPTPFDFVSELTIACTELEMIVSCGCGEEWELVEEAFGIILERAVQSHEFIHFKTSVLTTAALFLALEGCFFDHPGEVGGVISWERDINGKWTEHEDGIGSVRVLLRGVKVVVEDELKGSVRGLMSLDEDQVERCKDWCAAL</sequence>
<dbReference type="Proteomes" id="UP000886653">
    <property type="component" value="Unassembled WGS sequence"/>
</dbReference>
<feature type="region of interest" description="Disordered" evidence="1">
    <location>
        <begin position="228"/>
        <end position="265"/>
    </location>
</feature>
<comment type="caution">
    <text evidence="2">The sequence shown here is derived from an EMBL/GenBank/DDBJ whole genome shotgun (WGS) entry which is preliminary data.</text>
</comment>
<dbReference type="OrthoDB" id="3250555at2759"/>
<evidence type="ECO:0000313" key="2">
    <source>
        <dbReference type="EMBL" id="KAG0142679.1"/>
    </source>
</evidence>
<feature type="region of interest" description="Disordered" evidence="1">
    <location>
        <begin position="94"/>
        <end position="123"/>
    </location>
</feature>
<feature type="region of interest" description="Disordered" evidence="1">
    <location>
        <begin position="21"/>
        <end position="54"/>
    </location>
</feature>
<keyword evidence="3" id="KW-1185">Reference proteome</keyword>